<name>A0ABU7M1M0_9PROT</name>
<proteinExistence type="predicted"/>
<dbReference type="EMBL" id="JAZDRO010000005">
    <property type="protein sequence ID" value="MEE2567295.1"/>
    <property type="molecule type" value="Genomic_DNA"/>
</dbReference>
<evidence type="ECO:0000313" key="1">
    <source>
        <dbReference type="EMBL" id="MEE2567295.1"/>
    </source>
</evidence>
<reference evidence="1 2" key="1">
    <citation type="submission" date="2024-01" db="EMBL/GenBank/DDBJ databases">
        <title>Hyphobacterium bacterium isolated from marine sediment.</title>
        <authorList>
            <person name="Zhao S."/>
        </authorList>
    </citation>
    <scope>NUCLEOTIDE SEQUENCE [LARGE SCALE GENOMIC DNA]</scope>
    <source>
        <strain evidence="1 2">Y60-23</strain>
    </source>
</reference>
<gene>
    <name evidence="1" type="ORF">V0U35_11465</name>
</gene>
<dbReference type="PANTHER" id="PTHR35175">
    <property type="entry name" value="DUF1289 DOMAIN-CONTAINING PROTEIN"/>
    <property type="match status" value="1"/>
</dbReference>
<dbReference type="PANTHER" id="PTHR35175:SF2">
    <property type="entry name" value="DUF1289 DOMAIN-CONTAINING PROTEIN"/>
    <property type="match status" value="1"/>
</dbReference>
<dbReference type="Pfam" id="PF06945">
    <property type="entry name" value="DUF1289"/>
    <property type="match status" value="1"/>
</dbReference>
<protein>
    <submittedName>
        <fullName evidence="1">DUF1289 domain-containing protein</fullName>
    </submittedName>
</protein>
<dbReference type="RefSeq" id="WP_330196857.1">
    <property type="nucleotide sequence ID" value="NZ_JAZDRO010000005.1"/>
</dbReference>
<sequence length="63" mass="7352">MSVWSPCIKVCFVDPKAGICVGCFRTMEELGRWTRMTDAEREAVGRQLDDRREAYQRNREAAR</sequence>
<dbReference type="InterPro" id="IPR010710">
    <property type="entry name" value="DUF1289"/>
</dbReference>
<organism evidence="1 2">
    <name type="scientific">Hyphobacterium marinum</name>
    <dbReference type="NCBI Taxonomy" id="3116574"/>
    <lineage>
        <taxon>Bacteria</taxon>
        <taxon>Pseudomonadati</taxon>
        <taxon>Pseudomonadota</taxon>
        <taxon>Alphaproteobacteria</taxon>
        <taxon>Maricaulales</taxon>
        <taxon>Maricaulaceae</taxon>
        <taxon>Hyphobacterium</taxon>
    </lineage>
</organism>
<keyword evidence="2" id="KW-1185">Reference proteome</keyword>
<dbReference type="Proteomes" id="UP001310692">
    <property type="component" value="Unassembled WGS sequence"/>
</dbReference>
<accession>A0ABU7M1M0</accession>
<evidence type="ECO:0000313" key="2">
    <source>
        <dbReference type="Proteomes" id="UP001310692"/>
    </source>
</evidence>
<comment type="caution">
    <text evidence="1">The sequence shown here is derived from an EMBL/GenBank/DDBJ whole genome shotgun (WGS) entry which is preliminary data.</text>
</comment>